<dbReference type="Pfam" id="PF02782">
    <property type="entry name" value="FGGY_C"/>
    <property type="match status" value="1"/>
</dbReference>
<dbReference type="PANTHER" id="PTHR43095:SF5">
    <property type="entry name" value="XYLULOSE KINASE"/>
    <property type="match status" value="1"/>
</dbReference>
<dbReference type="Pfam" id="PF00370">
    <property type="entry name" value="FGGY_N"/>
    <property type="match status" value="1"/>
</dbReference>
<name>A0ABP5AHG4_9ACTN</name>
<feature type="domain" description="Carbohydrate kinase FGGY C-terminal" evidence="10">
    <location>
        <begin position="256"/>
        <end position="451"/>
    </location>
</feature>
<evidence type="ECO:0000256" key="7">
    <source>
        <dbReference type="ARBA" id="ARBA00023308"/>
    </source>
</evidence>
<dbReference type="Proteomes" id="UP001501612">
    <property type="component" value="Unassembled WGS sequence"/>
</dbReference>
<keyword evidence="5" id="KW-0418">Kinase</keyword>
<dbReference type="InterPro" id="IPR050406">
    <property type="entry name" value="FGGY_Carb_Kinase"/>
</dbReference>
<evidence type="ECO:0000256" key="8">
    <source>
        <dbReference type="SAM" id="MobiDB-lite"/>
    </source>
</evidence>
<keyword evidence="12" id="KW-1185">Reference proteome</keyword>
<evidence type="ECO:0000256" key="3">
    <source>
        <dbReference type="ARBA" id="ARBA00022679"/>
    </source>
</evidence>
<dbReference type="PANTHER" id="PTHR43095">
    <property type="entry name" value="SUGAR KINASE"/>
    <property type="match status" value="1"/>
</dbReference>
<organism evidence="11 12">
    <name type="scientific">Nocardioides lentus</name>
    <dbReference type="NCBI Taxonomy" id="338077"/>
    <lineage>
        <taxon>Bacteria</taxon>
        <taxon>Bacillati</taxon>
        <taxon>Actinomycetota</taxon>
        <taxon>Actinomycetes</taxon>
        <taxon>Propionibacteriales</taxon>
        <taxon>Nocardioidaceae</taxon>
        <taxon>Nocardioides</taxon>
    </lineage>
</organism>
<dbReference type="CDD" id="cd07771">
    <property type="entry name" value="ASKHA_NBD_FGGY_RhaB-like"/>
    <property type="match status" value="1"/>
</dbReference>
<keyword evidence="7" id="KW-0684">Rhamnose metabolism</keyword>
<evidence type="ECO:0000313" key="11">
    <source>
        <dbReference type="EMBL" id="GAA1914198.1"/>
    </source>
</evidence>
<evidence type="ECO:0000256" key="4">
    <source>
        <dbReference type="ARBA" id="ARBA00022741"/>
    </source>
</evidence>
<reference evidence="12" key="1">
    <citation type="journal article" date="2019" name="Int. J. Syst. Evol. Microbiol.">
        <title>The Global Catalogue of Microorganisms (GCM) 10K type strain sequencing project: providing services to taxonomists for standard genome sequencing and annotation.</title>
        <authorList>
            <consortium name="The Broad Institute Genomics Platform"/>
            <consortium name="The Broad Institute Genome Sequencing Center for Infectious Disease"/>
            <person name="Wu L."/>
            <person name="Ma J."/>
        </authorList>
    </citation>
    <scope>NUCLEOTIDE SEQUENCE [LARGE SCALE GENOMIC DNA]</scope>
    <source>
        <strain evidence="12">JCM 14046</strain>
    </source>
</reference>
<evidence type="ECO:0000313" key="12">
    <source>
        <dbReference type="Proteomes" id="UP001501612"/>
    </source>
</evidence>
<sequence>MGTSSGVTVAAVDLGASSGRVVVGRVGGADGGGVGLEVVHRFANDPVRLPDGLHWDLLGLFSEVLVGLRLAAAHAPASVGIDSWAVDYGLLRGGRLLGAPYTYRDSRTARGVAAVHARVGREELYARNGLQHLDFNTLFQLATEGPLLGVADTALLVPDLLGHWLGGVRVAERTNASTTGLLGLADGEWDTALCTRLGLPAGVLPPLVDPGERLGPLLGHVRSATGLEDAVDLVAVGSHDTASAVAGTPLSAEGAAYLSLGTWGLVGVETTGPAPLEAARAANLTHERGVDGTFRVLRNVMGTWILSRLLDSWRRAGRDVDLADVLGAAAALPERVAADLPALDVDDPSFTAPDDMAGAVAAWLTARGERVPTEPAATVRMVCEGLAAAYTRVLGDLARVTGRDVPVVHVVGGGARNALVCDLLAARAGVPVVAGPVEATATGNVLVQARALGAFGPDADLATMRAAVRGTEPLRTHHPPVRSAARSRGR</sequence>
<evidence type="ECO:0000259" key="10">
    <source>
        <dbReference type="Pfam" id="PF02782"/>
    </source>
</evidence>
<comment type="caution">
    <text evidence="11">The sequence shown here is derived from an EMBL/GenBank/DDBJ whole genome shotgun (WGS) entry which is preliminary data.</text>
</comment>
<evidence type="ECO:0000256" key="5">
    <source>
        <dbReference type="ARBA" id="ARBA00022777"/>
    </source>
</evidence>
<evidence type="ECO:0000256" key="2">
    <source>
        <dbReference type="ARBA" id="ARBA00022629"/>
    </source>
</evidence>
<comment type="similarity">
    <text evidence="1">Belongs to the FGGY kinase family.</text>
</comment>
<keyword evidence="6" id="KW-0067">ATP-binding</keyword>
<evidence type="ECO:0000259" key="9">
    <source>
        <dbReference type="Pfam" id="PF00370"/>
    </source>
</evidence>
<proteinExistence type="inferred from homology"/>
<dbReference type="InterPro" id="IPR013449">
    <property type="entry name" value="Rhamnulokinase"/>
</dbReference>
<keyword evidence="4" id="KW-0547">Nucleotide-binding</keyword>
<dbReference type="Gene3D" id="3.30.420.40">
    <property type="match status" value="2"/>
</dbReference>
<keyword evidence="2" id="KW-0859">Xylose metabolism</keyword>
<dbReference type="RefSeq" id="WP_344005622.1">
    <property type="nucleotide sequence ID" value="NZ_BAAAMY010000004.1"/>
</dbReference>
<dbReference type="InterPro" id="IPR018485">
    <property type="entry name" value="FGGY_C"/>
</dbReference>
<feature type="domain" description="Carbohydrate kinase FGGY N-terminal" evidence="9">
    <location>
        <begin position="96"/>
        <end position="247"/>
    </location>
</feature>
<dbReference type="InterPro" id="IPR018484">
    <property type="entry name" value="FGGY_N"/>
</dbReference>
<protein>
    <submittedName>
        <fullName evidence="11">Rhamnulokinase family protein</fullName>
    </submittedName>
</protein>
<feature type="region of interest" description="Disordered" evidence="8">
    <location>
        <begin position="470"/>
        <end position="490"/>
    </location>
</feature>
<dbReference type="SUPFAM" id="SSF53067">
    <property type="entry name" value="Actin-like ATPase domain"/>
    <property type="match status" value="2"/>
</dbReference>
<accession>A0ABP5AHG4</accession>
<feature type="compositionally biased region" description="Basic residues" evidence="8">
    <location>
        <begin position="476"/>
        <end position="490"/>
    </location>
</feature>
<dbReference type="InterPro" id="IPR043129">
    <property type="entry name" value="ATPase_NBD"/>
</dbReference>
<evidence type="ECO:0000256" key="6">
    <source>
        <dbReference type="ARBA" id="ARBA00022840"/>
    </source>
</evidence>
<keyword evidence="2" id="KW-0119">Carbohydrate metabolism</keyword>
<keyword evidence="3" id="KW-0808">Transferase</keyword>
<dbReference type="EMBL" id="BAAAMY010000004">
    <property type="protein sequence ID" value="GAA1914198.1"/>
    <property type="molecule type" value="Genomic_DNA"/>
</dbReference>
<gene>
    <name evidence="11" type="ORF">GCM10009737_14400</name>
</gene>
<evidence type="ECO:0000256" key="1">
    <source>
        <dbReference type="ARBA" id="ARBA00009156"/>
    </source>
</evidence>